<keyword evidence="1" id="KW-0812">Transmembrane</keyword>
<dbReference type="RefSeq" id="WP_008855907.1">
    <property type="nucleotide sequence ID" value="NZ_JH591010.1"/>
</dbReference>
<dbReference type="InterPro" id="IPR010640">
    <property type="entry name" value="Low_temperature_requirement_A"/>
</dbReference>
<feature type="transmembrane region" description="Helical" evidence="1">
    <location>
        <begin position="272"/>
        <end position="294"/>
    </location>
</feature>
<comment type="caution">
    <text evidence="2">The sequence shown here is derived from an EMBL/GenBank/DDBJ whole genome shotgun (WGS) entry which is preliminary data.</text>
</comment>
<dbReference type="Proteomes" id="UP000005025">
    <property type="component" value="Unassembled WGS sequence"/>
</dbReference>
<feature type="transmembrane region" description="Helical" evidence="1">
    <location>
        <begin position="239"/>
        <end position="260"/>
    </location>
</feature>
<keyword evidence="1" id="KW-1133">Transmembrane helix</keyword>
<evidence type="ECO:0000313" key="3">
    <source>
        <dbReference type="Proteomes" id="UP000005025"/>
    </source>
</evidence>
<dbReference type="PATRIC" id="fig|797516.3.peg.650"/>
<gene>
    <name evidence="2" type="ORF">HMPREF9104_00726</name>
</gene>
<evidence type="ECO:0000313" key="2">
    <source>
        <dbReference type="EMBL" id="EHO53084.1"/>
    </source>
</evidence>
<reference evidence="2 3" key="1">
    <citation type="submission" date="2011-09" db="EMBL/GenBank/DDBJ databases">
        <authorList>
            <person name="Weinstock G."/>
            <person name="Sodergren E."/>
            <person name="Clifton S."/>
            <person name="Fulton L."/>
            <person name="Fulton B."/>
            <person name="Courtney L."/>
            <person name="Fronick C."/>
            <person name="Harrison M."/>
            <person name="Strong C."/>
            <person name="Farmer C."/>
            <person name="Delahaunty K."/>
            <person name="Markovic C."/>
            <person name="Hall O."/>
            <person name="Minx P."/>
            <person name="Tomlinson C."/>
            <person name="Mitreva M."/>
            <person name="Hou S."/>
            <person name="Chen J."/>
            <person name="Wollam A."/>
            <person name="Pepin K.H."/>
            <person name="Johnson M."/>
            <person name="Bhonagiri V."/>
            <person name="Zhang X."/>
            <person name="Suruliraj S."/>
            <person name="Warren W."/>
            <person name="Chinwalla A."/>
            <person name="Mardis E.R."/>
            <person name="Wilson R.K."/>
        </authorList>
    </citation>
    <scope>NUCLEOTIDE SEQUENCE [LARGE SCALE GENOMIC DNA]</scope>
    <source>
        <strain evidence="2 3">F0435</strain>
    </source>
</reference>
<feature type="transmembrane region" description="Helical" evidence="1">
    <location>
        <begin position="52"/>
        <end position="69"/>
    </location>
</feature>
<feature type="transmembrane region" description="Helical" evidence="1">
    <location>
        <begin position="81"/>
        <end position="101"/>
    </location>
</feature>
<evidence type="ECO:0008006" key="4">
    <source>
        <dbReference type="Google" id="ProtNLM"/>
    </source>
</evidence>
<feature type="transmembrane region" description="Helical" evidence="1">
    <location>
        <begin position="168"/>
        <end position="188"/>
    </location>
</feature>
<dbReference type="HOGENOM" id="CLU_727209_0_0_9"/>
<accession>H1LDQ1</accession>
<feature type="transmembrane region" description="Helical" evidence="1">
    <location>
        <begin position="300"/>
        <end position="320"/>
    </location>
</feature>
<sequence length="380" mass="43259">MMLNKLGKPRKITQIIHNRKISWLELFYDLTFTIIIGRLTEGLVEDFSKMTIINSIVIFGWFFWSWHETSGYFDNHGTNSALNVGIINVQIIFTAVAALFIPEGLAGHYHNLIWAMLPIEMMLIFVWYTISHFDTAHGPASKIWASVYGVALLILVIGTLIPSRFQCLVMLGVLVMNFGVVFVAQNALKREYRRTGLPYVVKDSLIERYGLMTMIALGEIIASLYAVTNHARLGELVKFILGIILTALIAAVYYQVIGELHIKLRSPVQTMAVRWLFLIEIYFVLLDGVLLQLVLTSEVLSVKVTFIMVLFVSLLLMWVIQQLTIAEDSFKSPRGIGFFTIELIIFLVTALFPSIWMMAAIDLLLFIVNFQYHQRVEKAI</sequence>
<dbReference type="EMBL" id="AGRJ01000074">
    <property type="protein sequence ID" value="EHO53084.1"/>
    <property type="molecule type" value="Genomic_DNA"/>
</dbReference>
<dbReference type="PANTHER" id="PTHR36840:SF1">
    <property type="entry name" value="BLL5714 PROTEIN"/>
    <property type="match status" value="1"/>
</dbReference>
<name>H1LDQ1_9LACO</name>
<feature type="transmembrane region" description="Helical" evidence="1">
    <location>
        <begin position="113"/>
        <end position="131"/>
    </location>
</feature>
<evidence type="ECO:0000256" key="1">
    <source>
        <dbReference type="SAM" id="Phobius"/>
    </source>
</evidence>
<dbReference type="Pfam" id="PF06772">
    <property type="entry name" value="LtrA"/>
    <property type="match status" value="1"/>
</dbReference>
<dbReference type="AlphaFoldDB" id="H1LDQ1"/>
<dbReference type="PANTHER" id="PTHR36840">
    <property type="entry name" value="BLL5714 PROTEIN"/>
    <property type="match status" value="1"/>
</dbReference>
<feature type="transmembrane region" description="Helical" evidence="1">
    <location>
        <begin position="143"/>
        <end position="162"/>
    </location>
</feature>
<feature type="transmembrane region" description="Helical" evidence="1">
    <location>
        <begin position="21"/>
        <end position="40"/>
    </location>
</feature>
<feature type="transmembrane region" description="Helical" evidence="1">
    <location>
        <begin position="341"/>
        <end position="368"/>
    </location>
</feature>
<organism evidence="2 3">
    <name type="scientific">Lentilactobacillus kisonensis F0435</name>
    <dbReference type="NCBI Taxonomy" id="797516"/>
    <lineage>
        <taxon>Bacteria</taxon>
        <taxon>Bacillati</taxon>
        <taxon>Bacillota</taxon>
        <taxon>Bacilli</taxon>
        <taxon>Lactobacillales</taxon>
        <taxon>Lactobacillaceae</taxon>
        <taxon>Lentilactobacillus</taxon>
    </lineage>
</organism>
<keyword evidence="1" id="KW-0472">Membrane</keyword>
<protein>
    <recommendedName>
        <fullName evidence="4">Low temperature requirement protein LtrA</fullName>
    </recommendedName>
</protein>
<proteinExistence type="predicted"/>
<dbReference type="STRING" id="797516.HMPREF9104_00726"/>